<evidence type="ECO:0000256" key="3">
    <source>
        <dbReference type="ARBA" id="ARBA00023004"/>
    </source>
</evidence>
<dbReference type="Pfam" id="PF07635">
    <property type="entry name" value="PSCyt1"/>
    <property type="match status" value="1"/>
</dbReference>
<dbReference type="InterPro" id="IPR022655">
    <property type="entry name" value="DUF1553"/>
</dbReference>
<dbReference type="EMBL" id="JAGKQQ010000001">
    <property type="protein sequence ID" value="MBP3955212.1"/>
    <property type="molecule type" value="Genomic_DNA"/>
</dbReference>
<comment type="caution">
    <text evidence="7">The sequence shown here is derived from an EMBL/GenBank/DDBJ whole genome shotgun (WGS) entry which is preliminary data.</text>
</comment>
<dbReference type="Proteomes" id="UP000676565">
    <property type="component" value="Unassembled WGS sequence"/>
</dbReference>
<dbReference type="InterPro" id="IPR011444">
    <property type="entry name" value="DUF1549"/>
</dbReference>
<dbReference type="InterPro" id="IPR036909">
    <property type="entry name" value="Cyt_c-like_dom_sf"/>
</dbReference>
<evidence type="ECO:0000256" key="5">
    <source>
        <dbReference type="SAM" id="SignalP"/>
    </source>
</evidence>
<keyword evidence="5" id="KW-0732">Signal</keyword>
<evidence type="ECO:0000313" key="8">
    <source>
        <dbReference type="Proteomes" id="UP000676565"/>
    </source>
</evidence>
<gene>
    <name evidence="7" type="ORF">J8F10_07950</name>
</gene>
<feature type="signal peptide" evidence="5">
    <location>
        <begin position="1"/>
        <end position="15"/>
    </location>
</feature>
<evidence type="ECO:0000256" key="4">
    <source>
        <dbReference type="PROSITE-ProRule" id="PRU00433"/>
    </source>
</evidence>
<keyword evidence="1 4" id="KW-0349">Heme</keyword>
<dbReference type="Pfam" id="PF07587">
    <property type="entry name" value="PSD1"/>
    <property type="match status" value="1"/>
</dbReference>
<dbReference type="PANTHER" id="PTHR35889:SF3">
    <property type="entry name" value="F-BOX DOMAIN-CONTAINING PROTEIN"/>
    <property type="match status" value="1"/>
</dbReference>
<dbReference type="Pfam" id="PF07583">
    <property type="entry name" value="PSCyt2"/>
    <property type="match status" value="1"/>
</dbReference>
<dbReference type="PROSITE" id="PS51007">
    <property type="entry name" value="CYTC"/>
    <property type="match status" value="1"/>
</dbReference>
<dbReference type="SUPFAM" id="SSF46626">
    <property type="entry name" value="Cytochrome c"/>
    <property type="match status" value="1"/>
</dbReference>
<evidence type="ECO:0000313" key="7">
    <source>
        <dbReference type="EMBL" id="MBP3955212.1"/>
    </source>
</evidence>
<keyword evidence="2 4" id="KW-0479">Metal-binding</keyword>
<dbReference type="InterPro" id="IPR009056">
    <property type="entry name" value="Cyt_c-like_dom"/>
</dbReference>
<dbReference type="RefSeq" id="WP_210653303.1">
    <property type="nucleotide sequence ID" value="NZ_JAGKQQ010000001.1"/>
</dbReference>
<organism evidence="7 8">
    <name type="scientific">Gemmata palustris</name>
    <dbReference type="NCBI Taxonomy" id="2822762"/>
    <lineage>
        <taxon>Bacteria</taxon>
        <taxon>Pseudomonadati</taxon>
        <taxon>Planctomycetota</taxon>
        <taxon>Planctomycetia</taxon>
        <taxon>Gemmatales</taxon>
        <taxon>Gemmataceae</taxon>
        <taxon>Gemmata</taxon>
    </lineage>
</organism>
<reference evidence="7 8" key="1">
    <citation type="submission" date="2021-04" db="EMBL/GenBank/DDBJ databases">
        <authorList>
            <person name="Ivanova A."/>
        </authorList>
    </citation>
    <scope>NUCLEOTIDE SEQUENCE [LARGE SCALE GENOMIC DNA]</scope>
    <source>
        <strain evidence="7 8">G18</strain>
    </source>
</reference>
<accession>A0ABS5BP31</accession>
<keyword evidence="3 4" id="KW-0408">Iron</keyword>
<proteinExistence type="predicted"/>
<evidence type="ECO:0000259" key="6">
    <source>
        <dbReference type="PROSITE" id="PS51007"/>
    </source>
</evidence>
<feature type="domain" description="Cytochrome c" evidence="6">
    <location>
        <begin position="5"/>
        <end position="127"/>
    </location>
</feature>
<sequence>MLVLLLAAAGTAAFAANHPRKKKPKKNKPDSVATKIDYARHVKPILEAHCYSCHGPSKSAAGLRLDTVASIRKGGDSGGVVVPGDGSRSLLVTVLTGADDQVQMPPTGEPLNAEQVAIIKAWIDDGAGASNESGAPNESAPAPRSDHWAFRPPVAAPVPAAGHPIDAFLAVGRERHGLTPNPPAPRAILLRRVYIDLIGLPPTREELSAFLADTSERAYEKVVERLLADARYGERWGRHWMDVWRYSDADGRKAKADIWWGNAHVWRWRDWIVRALNEDKRYDRMVLEMLAGDEVAGGDHTTAAATGFLVRNWFKLDRDIWLTNTVDHTAKAFLGLSLGCARCHDHKFDPVSQKEYYRFRAFFEPHDVRTDPVPGETGPAAHVARVYDAKPDEPTWVFVRGDSKAPDKSVRMPPGVPAALGAVAVAPPAAGANSTGRRLALAKWIGARENPLTARVAVNHIWMRHFGRPLVNNVADFGLRTPAPAQQQLLDWLAVEFMEREWSAKHLHRLIVTSAAYRMSSSNRGASAGNLTADPDNNFYWRANSRRMEAEAVRDSLLWLAGALEPTAGGPPVDPARGTETGRRSLYYRYSREDKMDLLLAFDAPGVEECYRREQSIVPQQALALENSAFSWDQARRIARRLERDAPAPAAFVPAAFEHVLGRPPTAAEGAACEAFLARQQALLADPNGLTPLPLPPEPVKLDPEAAKQLATRVRGLPLVLGDAKPLPPVPPAAGPVARAREYLVHALLNHNDFITVR</sequence>
<evidence type="ECO:0000256" key="1">
    <source>
        <dbReference type="ARBA" id="ARBA00022617"/>
    </source>
</evidence>
<keyword evidence="8" id="KW-1185">Reference proteome</keyword>
<dbReference type="PANTHER" id="PTHR35889">
    <property type="entry name" value="CYCLOINULO-OLIGOSACCHARIDE FRUCTANOTRANSFERASE-RELATED"/>
    <property type="match status" value="1"/>
</dbReference>
<feature type="chain" id="PRO_5045128588" evidence="5">
    <location>
        <begin position="16"/>
        <end position="758"/>
    </location>
</feature>
<name>A0ABS5BP31_9BACT</name>
<evidence type="ECO:0000256" key="2">
    <source>
        <dbReference type="ARBA" id="ARBA00022723"/>
    </source>
</evidence>
<protein>
    <submittedName>
        <fullName evidence="7">PSD1 domain-containing protein</fullName>
    </submittedName>
</protein>
<dbReference type="InterPro" id="IPR011429">
    <property type="entry name" value="Cyt_c_Planctomycete-type"/>
</dbReference>